<dbReference type="GO" id="GO:0022857">
    <property type="term" value="F:transmembrane transporter activity"/>
    <property type="evidence" value="ECO:0007669"/>
    <property type="project" value="InterPro"/>
</dbReference>
<comment type="caution">
    <text evidence="6">The sequence shown here is derived from an EMBL/GenBank/DDBJ whole genome shotgun (WGS) entry which is preliminary data.</text>
</comment>
<reference evidence="6 7" key="1">
    <citation type="journal article" date="2017" name="Mol. Plant">
        <title>The Genome of Medicinal Plant Macleaya cordata Provides New Insights into Benzylisoquinoline Alkaloids Metabolism.</title>
        <authorList>
            <person name="Liu X."/>
            <person name="Liu Y."/>
            <person name="Huang P."/>
            <person name="Ma Y."/>
            <person name="Qing Z."/>
            <person name="Tang Q."/>
            <person name="Cao H."/>
            <person name="Cheng P."/>
            <person name="Zheng Y."/>
            <person name="Yuan Z."/>
            <person name="Zhou Y."/>
            <person name="Liu J."/>
            <person name="Tang Z."/>
            <person name="Zhuo Y."/>
            <person name="Zhang Y."/>
            <person name="Yu L."/>
            <person name="Huang J."/>
            <person name="Yang P."/>
            <person name="Peng Q."/>
            <person name="Zhang J."/>
            <person name="Jiang W."/>
            <person name="Zhang Z."/>
            <person name="Lin K."/>
            <person name="Ro D.K."/>
            <person name="Chen X."/>
            <person name="Xiong X."/>
            <person name="Shang Y."/>
            <person name="Huang S."/>
            <person name="Zeng J."/>
        </authorList>
    </citation>
    <scope>NUCLEOTIDE SEQUENCE [LARGE SCALE GENOMIC DNA]</scope>
    <source>
        <strain evidence="7">cv. BLH2017</strain>
        <tissue evidence="6">Root</tissue>
    </source>
</reference>
<dbReference type="InParanoid" id="A0A200QNN3"/>
<evidence type="ECO:0000256" key="5">
    <source>
        <dbReference type="SAM" id="Phobius"/>
    </source>
</evidence>
<protein>
    <submittedName>
        <fullName evidence="6">General substrate transporter</fullName>
    </submittedName>
</protein>
<dbReference type="GO" id="GO:0016020">
    <property type="term" value="C:membrane"/>
    <property type="evidence" value="ECO:0007669"/>
    <property type="project" value="UniProtKB-SubCell"/>
</dbReference>
<evidence type="ECO:0000256" key="4">
    <source>
        <dbReference type="ARBA" id="ARBA00023136"/>
    </source>
</evidence>
<sequence length="229" mass="25599">MEVLNKLAKLNKKKLPKNLTILNHSMAEANKLRSNKSLWSARWARRILTIVIAGFGIGFVYYGIQLNVENLNFNLYSTVIINVIMEIPAVFIGSILLSIMDRQRIIPIICNPGEEGKGKNKSSGSWGQLTAEAVGFMAVTISFDVLYVYCVELFPTNLRNFALSMLRQALMLGASLAPLLVVLGRSSPSISFLIFGGLAIFSRILMLWLPETRNAPLYETLEQQEEEET</sequence>
<gene>
    <name evidence="6" type="ORF">BVC80_1489g8</name>
</gene>
<comment type="subcellular location">
    <subcellularLocation>
        <location evidence="1">Membrane</location>
        <topology evidence="1">Multi-pass membrane protein</topology>
    </subcellularLocation>
</comment>
<dbReference type="Pfam" id="PF00083">
    <property type="entry name" value="Sugar_tr"/>
    <property type="match status" value="1"/>
</dbReference>
<evidence type="ECO:0000256" key="2">
    <source>
        <dbReference type="ARBA" id="ARBA00022692"/>
    </source>
</evidence>
<accession>A0A200QNN3</accession>
<feature type="transmembrane region" description="Helical" evidence="5">
    <location>
        <begin position="129"/>
        <end position="149"/>
    </location>
</feature>
<dbReference type="SUPFAM" id="SSF103473">
    <property type="entry name" value="MFS general substrate transporter"/>
    <property type="match status" value="1"/>
</dbReference>
<evidence type="ECO:0000313" key="6">
    <source>
        <dbReference type="EMBL" id="OVA12076.1"/>
    </source>
</evidence>
<name>A0A200QNN3_MACCD</name>
<feature type="transmembrane region" description="Helical" evidence="5">
    <location>
        <begin position="190"/>
        <end position="209"/>
    </location>
</feature>
<feature type="transmembrane region" description="Helical" evidence="5">
    <location>
        <begin position="43"/>
        <end position="64"/>
    </location>
</feature>
<keyword evidence="7" id="KW-1185">Reference proteome</keyword>
<dbReference type="AlphaFoldDB" id="A0A200QNN3"/>
<dbReference type="STRING" id="56857.A0A200QNN3"/>
<dbReference type="Gene3D" id="1.20.1250.20">
    <property type="entry name" value="MFS general substrate transporter like domains"/>
    <property type="match status" value="1"/>
</dbReference>
<dbReference type="OMA" id="GRTHSWV"/>
<keyword evidence="3 5" id="KW-1133">Transmembrane helix</keyword>
<dbReference type="PANTHER" id="PTHR24064">
    <property type="entry name" value="SOLUTE CARRIER FAMILY 22 MEMBER"/>
    <property type="match status" value="1"/>
</dbReference>
<proteinExistence type="predicted"/>
<dbReference type="InterPro" id="IPR036259">
    <property type="entry name" value="MFS_trans_sf"/>
</dbReference>
<dbReference type="InterPro" id="IPR005828">
    <property type="entry name" value="MFS_sugar_transport-like"/>
</dbReference>
<evidence type="ECO:0000256" key="3">
    <source>
        <dbReference type="ARBA" id="ARBA00022989"/>
    </source>
</evidence>
<feature type="transmembrane region" description="Helical" evidence="5">
    <location>
        <begin position="161"/>
        <end position="183"/>
    </location>
</feature>
<evidence type="ECO:0000256" key="1">
    <source>
        <dbReference type="ARBA" id="ARBA00004141"/>
    </source>
</evidence>
<dbReference type="OrthoDB" id="5296287at2759"/>
<keyword evidence="4 5" id="KW-0472">Membrane</keyword>
<dbReference type="Proteomes" id="UP000195402">
    <property type="component" value="Unassembled WGS sequence"/>
</dbReference>
<evidence type="ECO:0000313" key="7">
    <source>
        <dbReference type="Proteomes" id="UP000195402"/>
    </source>
</evidence>
<dbReference type="EMBL" id="MVGT01001427">
    <property type="protein sequence ID" value="OVA12076.1"/>
    <property type="molecule type" value="Genomic_DNA"/>
</dbReference>
<feature type="transmembrane region" description="Helical" evidence="5">
    <location>
        <begin position="76"/>
        <end position="99"/>
    </location>
</feature>
<keyword evidence="2 5" id="KW-0812">Transmembrane</keyword>
<organism evidence="6 7">
    <name type="scientific">Macleaya cordata</name>
    <name type="common">Five-seeded plume-poppy</name>
    <name type="synonym">Bocconia cordata</name>
    <dbReference type="NCBI Taxonomy" id="56857"/>
    <lineage>
        <taxon>Eukaryota</taxon>
        <taxon>Viridiplantae</taxon>
        <taxon>Streptophyta</taxon>
        <taxon>Embryophyta</taxon>
        <taxon>Tracheophyta</taxon>
        <taxon>Spermatophyta</taxon>
        <taxon>Magnoliopsida</taxon>
        <taxon>Ranunculales</taxon>
        <taxon>Papaveraceae</taxon>
        <taxon>Papaveroideae</taxon>
        <taxon>Macleaya</taxon>
    </lineage>
</organism>